<organism evidence="12 13">
    <name type="scientific">Desulfosarcina widdelii</name>
    <dbReference type="NCBI Taxonomy" id="947919"/>
    <lineage>
        <taxon>Bacteria</taxon>
        <taxon>Pseudomonadati</taxon>
        <taxon>Thermodesulfobacteriota</taxon>
        <taxon>Desulfobacteria</taxon>
        <taxon>Desulfobacterales</taxon>
        <taxon>Desulfosarcinaceae</taxon>
        <taxon>Desulfosarcina</taxon>
    </lineage>
</organism>
<keyword evidence="8" id="KW-0653">Protein transport</keyword>
<dbReference type="GO" id="GO:0005886">
    <property type="term" value="C:plasma membrane"/>
    <property type="evidence" value="ECO:0007669"/>
    <property type="project" value="UniProtKB-SubCell"/>
</dbReference>
<evidence type="ECO:0000313" key="12">
    <source>
        <dbReference type="EMBL" id="BBO73718.1"/>
    </source>
</evidence>
<dbReference type="GO" id="GO:0071973">
    <property type="term" value="P:bacterial-type flagellum-dependent cell motility"/>
    <property type="evidence" value="ECO:0007669"/>
    <property type="project" value="InterPro"/>
</dbReference>
<dbReference type="InterPro" id="IPR012823">
    <property type="entry name" value="Flagell_FliJ"/>
</dbReference>
<evidence type="ECO:0000256" key="2">
    <source>
        <dbReference type="ARBA" id="ARBA00010004"/>
    </source>
</evidence>
<dbReference type="KEGG" id="dwd:DSCW_11350"/>
<evidence type="ECO:0000256" key="3">
    <source>
        <dbReference type="ARBA" id="ARBA00020392"/>
    </source>
</evidence>
<dbReference type="GO" id="GO:0044781">
    <property type="term" value="P:bacterial-type flagellum organization"/>
    <property type="evidence" value="ECO:0007669"/>
    <property type="project" value="UniProtKB-KW"/>
</dbReference>
<keyword evidence="9" id="KW-0472">Membrane</keyword>
<dbReference type="PANTHER" id="PTHR38786:SF1">
    <property type="entry name" value="FLAGELLAR FLIJ PROTEIN"/>
    <property type="match status" value="1"/>
</dbReference>
<dbReference type="RefSeq" id="WP_155302799.1">
    <property type="nucleotide sequence ID" value="NZ_AP021875.1"/>
</dbReference>
<dbReference type="PANTHER" id="PTHR38786">
    <property type="entry name" value="FLAGELLAR FLIJ PROTEIN"/>
    <property type="match status" value="1"/>
</dbReference>
<name>A0A5K7YYM6_9BACT</name>
<keyword evidence="10" id="KW-1006">Bacterial flagellum protein export</keyword>
<comment type="subcellular location">
    <subcellularLocation>
        <location evidence="1">Cell membrane</location>
        <topology evidence="1">Peripheral membrane protein</topology>
        <orientation evidence="1">Cytoplasmic side</orientation>
    </subcellularLocation>
</comment>
<keyword evidence="12" id="KW-0282">Flagellum</keyword>
<keyword evidence="5" id="KW-1003">Cell membrane</keyword>
<keyword evidence="11" id="KW-0175">Coiled coil</keyword>
<dbReference type="GO" id="GO:0015031">
    <property type="term" value="P:protein transport"/>
    <property type="evidence" value="ECO:0007669"/>
    <property type="project" value="UniProtKB-KW"/>
</dbReference>
<dbReference type="NCBIfam" id="TIGR02473">
    <property type="entry name" value="flagell_FliJ"/>
    <property type="match status" value="1"/>
</dbReference>
<dbReference type="InterPro" id="IPR053716">
    <property type="entry name" value="Flag_assembly_chemotaxis_eff"/>
</dbReference>
<dbReference type="GO" id="GO:0006935">
    <property type="term" value="P:chemotaxis"/>
    <property type="evidence" value="ECO:0007669"/>
    <property type="project" value="UniProtKB-KW"/>
</dbReference>
<evidence type="ECO:0000256" key="5">
    <source>
        <dbReference type="ARBA" id="ARBA00022475"/>
    </source>
</evidence>
<protein>
    <recommendedName>
        <fullName evidence="3">Flagellar FliJ protein</fullName>
    </recommendedName>
</protein>
<evidence type="ECO:0000256" key="4">
    <source>
        <dbReference type="ARBA" id="ARBA00022448"/>
    </source>
</evidence>
<keyword evidence="12" id="KW-0966">Cell projection</keyword>
<dbReference type="Gene3D" id="1.10.287.1700">
    <property type="match status" value="1"/>
</dbReference>
<evidence type="ECO:0000256" key="7">
    <source>
        <dbReference type="ARBA" id="ARBA00022795"/>
    </source>
</evidence>
<dbReference type="Pfam" id="PF02050">
    <property type="entry name" value="FliJ"/>
    <property type="match status" value="1"/>
</dbReference>
<accession>A0A5K7YYM6</accession>
<dbReference type="GO" id="GO:0009288">
    <property type="term" value="C:bacterial-type flagellum"/>
    <property type="evidence" value="ECO:0007669"/>
    <property type="project" value="InterPro"/>
</dbReference>
<keyword evidence="12" id="KW-0969">Cilium</keyword>
<feature type="coiled-coil region" evidence="11">
    <location>
        <begin position="17"/>
        <end position="44"/>
    </location>
</feature>
<evidence type="ECO:0000256" key="6">
    <source>
        <dbReference type="ARBA" id="ARBA00022500"/>
    </source>
</evidence>
<sequence>MYTFNLQIVLDHRQFIEDNLKKELAEIKQQVTRARQQLDTMKRKEMDTATVLKEEQSKGLSSDGVIAYHAYLKRLAEQIDRQTSTLGKLVEVESKKQNELLEAMKRRQILEKLKEQGLDRYNRAILKKEMELIDEVAVNRFARKMINANGESE</sequence>
<keyword evidence="13" id="KW-1185">Reference proteome</keyword>
<dbReference type="EMBL" id="AP021875">
    <property type="protein sequence ID" value="BBO73718.1"/>
    <property type="molecule type" value="Genomic_DNA"/>
</dbReference>
<evidence type="ECO:0000256" key="11">
    <source>
        <dbReference type="SAM" id="Coils"/>
    </source>
</evidence>
<evidence type="ECO:0000313" key="13">
    <source>
        <dbReference type="Proteomes" id="UP000427769"/>
    </source>
</evidence>
<evidence type="ECO:0000256" key="9">
    <source>
        <dbReference type="ARBA" id="ARBA00023136"/>
    </source>
</evidence>
<dbReference type="Proteomes" id="UP000427769">
    <property type="component" value="Chromosome"/>
</dbReference>
<keyword evidence="7" id="KW-1005">Bacterial flagellum biogenesis</keyword>
<evidence type="ECO:0000256" key="1">
    <source>
        <dbReference type="ARBA" id="ARBA00004413"/>
    </source>
</evidence>
<dbReference type="OrthoDB" id="5420784at2"/>
<dbReference type="InterPro" id="IPR052570">
    <property type="entry name" value="FliJ"/>
</dbReference>
<reference evidence="12 13" key="1">
    <citation type="submission" date="2019-11" db="EMBL/GenBank/DDBJ databases">
        <title>Comparative genomics of hydrocarbon-degrading Desulfosarcina strains.</title>
        <authorList>
            <person name="Watanabe M."/>
            <person name="Kojima H."/>
            <person name="Fukui M."/>
        </authorList>
    </citation>
    <scope>NUCLEOTIDE SEQUENCE [LARGE SCALE GENOMIC DNA]</scope>
    <source>
        <strain evidence="12 13">PP31</strain>
    </source>
</reference>
<proteinExistence type="inferred from homology"/>
<keyword evidence="4" id="KW-0813">Transport</keyword>
<dbReference type="AlphaFoldDB" id="A0A5K7YYM6"/>
<gene>
    <name evidence="12" type="ORF">DSCW_11350</name>
</gene>
<keyword evidence="6" id="KW-0145">Chemotaxis</keyword>
<evidence type="ECO:0000256" key="10">
    <source>
        <dbReference type="ARBA" id="ARBA00023225"/>
    </source>
</evidence>
<evidence type="ECO:0000256" key="8">
    <source>
        <dbReference type="ARBA" id="ARBA00022927"/>
    </source>
</evidence>
<comment type="similarity">
    <text evidence="2">Belongs to the FliJ family.</text>
</comment>